<reference evidence="2 3" key="1">
    <citation type="submission" date="2023-07" db="EMBL/GenBank/DDBJ databases">
        <title>Sequencing the genomes of 1000 actinobacteria strains.</title>
        <authorList>
            <person name="Klenk H.-P."/>
        </authorList>
    </citation>
    <scope>NUCLEOTIDE SEQUENCE [LARGE SCALE GENOMIC DNA]</scope>
    <source>
        <strain evidence="2 3">GD13</strain>
    </source>
</reference>
<feature type="region of interest" description="Disordered" evidence="1">
    <location>
        <begin position="1"/>
        <end position="20"/>
    </location>
</feature>
<dbReference type="GO" id="GO:0016787">
    <property type="term" value="F:hydrolase activity"/>
    <property type="evidence" value="ECO:0007669"/>
    <property type="project" value="UniProtKB-KW"/>
</dbReference>
<dbReference type="Pfam" id="PF00756">
    <property type="entry name" value="Esterase"/>
    <property type="match status" value="1"/>
</dbReference>
<dbReference type="InterPro" id="IPR029058">
    <property type="entry name" value="AB_hydrolase_fold"/>
</dbReference>
<dbReference type="PANTHER" id="PTHR48098:SF1">
    <property type="entry name" value="DIACYLGLYCEROL ACYLTRANSFERASE_MYCOLYLTRANSFERASE AG85A"/>
    <property type="match status" value="1"/>
</dbReference>
<evidence type="ECO:0000313" key="3">
    <source>
        <dbReference type="Proteomes" id="UP001240447"/>
    </source>
</evidence>
<sequence length="502" mass="53936">MHQPAAANTTTQDTYTEVSSDGSVLSGLTAYGEALAVPSMDSGYRPATIAPGPGSVGSCPPGRCYDVAVPVPDSINIRTSDGGAGNMSRVIVPAGYHAPENRNRAYPVVYVYNGAKSPYVRWSEATGLVPIASATDAILVMPEGGMNDEAGMFSDWKDGSFQWETFHTKVLPAFIDQHFRTAQGARVLVGASMGALGALNYAARHKGFAQSVLSISGSVDNSDMILNGLPPVLSPLGELLGASKPDLNRVWGSPILDHGTWRAHNPTAQARKFKENNVALFIATGTGYLDQNSPETGALVHSPWTEQLLWNGHRKFLASLNLAGVPYEARIRQGGGHHWNYFDEPLRWGLPKSVSAAIARAPQPLKLADARSMNSTIAVPPKPAAPPAPSNSFAVAHKAKAFPKKGALSVAVRVPGPGVVQVARAQKKFPVRTNRVSVSKRGVRRVAIRLTPQGIKQLQNRYVRAQRNGKKVAKMPVRVKIRYTPAGGQPRTVTRRYVVRLR</sequence>
<keyword evidence="3" id="KW-1185">Reference proteome</keyword>
<dbReference type="SUPFAM" id="SSF53474">
    <property type="entry name" value="alpha/beta-Hydrolases"/>
    <property type="match status" value="1"/>
</dbReference>
<evidence type="ECO:0000313" key="2">
    <source>
        <dbReference type="EMBL" id="MDP9820920.1"/>
    </source>
</evidence>
<keyword evidence="2" id="KW-0378">Hydrolase</keyword>
<dbReference type="PANTHER" id="PTHR48098">
    <property type="entry name" value="ENTEROCHELIN ESTERASE-RELATED"/>
    <property type="match status" value="1"/>
</dbReference>
<dbReference type="EMBL" id="JAUSQM010000001">
    <property type="protein sequence ID" value="MDP9820920.1"/>
    <property type="molecule type" value="Genomic_DNA"/>
</dbReference>
<proteinExistence type="predicted"/>
<protein>
    <submittedName>
        <fullName evidence="2">S-formylglutathione hydrolase FrmB</fullName>
    </submittedName>
</protein>
<accession>A0ABT9NLK8</accession>
<dbReference type="Gene3D" id="3.40.50.1820">
    <property type="entry name" value="alpha/beta hydrolase"/>
    <property type="match status" value="1"/>
</dbReference>
<evidence type="ECO:0000256" key="1">
    <source>
        <dbReference type="SAM" id="MobiDB-lite"/>
    </source>
</evidence>
<comment type="caution">
    <text evidence="2">The sequence shown here is derived from an EMBL/GenBank/DDBJ whole genome shotgun (WGS) entry which is preliminary data.</text>
</comment>
<dbReference type="InterPro" id="IPR050583">
    <property type="entry name" value="Mycobacterial_A85_antigen"/>
</dbReference>
<gene>
    <name evidence="2" type="ORF">J2S59_000729</name>
</gene>
<dbReference type="InterPro" id="IPR000801">
    <property type="entry name" value="Esterase-like"/>
</dbReference>
<name>A0ABT9NLK8_9ACTN</name>
<organism evidence="2 3">
    <name type="scientific">Nocardioides massiliensis</name>
    <dbReference type="NCBI Taxonomy" id="1325935"/>
    <lineage>
        <taxon>Bacteria</taxon>
        <taxon>Bacillati</taxon>
        <taxon>Actinomycetota</taxon>
        <taxon>Actinomycetes</taxon>
        <taxon>Propionibacteriales</taxon>
        <taxon>Nocardioidaceae</taxon>
        <taxon>Nocardioides</taxon>
    </lineage>
</organism>
<dbReference type="Proteomes" id="UP001240447">
    <property type="component" value="Unassembled WGS sequence"/>
</dbReference>